<keyword evidence="10" id="KW-0915">Sodium</keyword>
<dbReference type="AlphaFoldDB" id="A0A0K8MF12"/>
<sequence>MVGINRKIEATLVFVGGSLGGLVRYLFSFMPVIGPWPITTVIINWLGAFLLAFLTVALIHYVSQPVYWQSFLGTGVMGGFTTFGTMIFQTVHLSQNSLVLAGLYLLASIFGGMVGVVLGQNLAHKLSQNHTREAAHG</sequence>
<dbReference type="Pfam" id="PF02537">
    <property type="entry name" value="CRCB"/>
    <property type="match status" value="1"/>
</dbReference>
<keyword evidence="6 10" id="KW-0407">Ion channel</keyword>
<evidence type="ECO:0000256" key="2">
    <source>
        <dbReference type="ARBA" id="ARBA00022475"/>
    </source>
</evidence>
<keyword evidence="10" id="KW-0813">Transport</keyword>
<dbReference type="OrthoDB" id="2143932at2"/>
<feature type="transmembrane region" description="Helical" evidence="10">
    <location>
        <begin position="36"/>
        <end position="59"/>
    </location>
</feature>
<dbReference type="InterPro" id="IPR003691">
    <property type="entry name" value="FluC"/>
</dbReference>
<dbReference type="EMBL" id="DF967980">
    <property type="protein sequence ID" value="GAO99126.1"/>
    <property type="molecule type" value="Genomic_DNA"/>
</dbReference>
<comment type="subcellular location">
    <subcellularLocation>
        <location evidence="1 10">Cell membrane</location>
        <topology evidence="1 10">Multi-pass membrane protein</topology>
    </subcellularLocation>
</comment>
<dbReference type="GO" id="GO:0046872">
    <property type="term" value="F:metal ion binding"/>
    <property type="evidence" value="ECO:0007669"/>
    <property type="project" value="UniProtKB-KW"/>
</dbReference>
<dbReference type="STRING" id="157463.GCA_001047075_00030"/>
<comment type="similarity">
    <text evidence="7 10">Belongs to the fluoride channel Fluc/FEX (TC 1.A.43) family.</text>
</comment>
<evidence type="ECO:0000256" key="10">
    <source>
        <dbReference type="HAMAP-Rule" id="MF_00454"/>
    </source>
</evidence>
<feature type="transmembrane region" description="Helical" evidence="10">
    <location>
        <begin position="12"/>
        <end position="30"/>
    </location>
</feature>
<keyword evidence="12" id="KW-1185">Reference proteome</keyword>
<evidence type="ECO:0000256" key="5">
    <source>
        <dbReference type="ARBA" id="ARBA00023136"/>
    </source>
</evidence>
<evidence type="ECO:0000256" key="6">
    <source>
        <dbReference type="ARBA" id="ARBA00023303"/>
    </source>
</evidence>
<evidence type="ECO:0000256" key="8">
    <source>
        <dbReference type="ARBA" id="ARBA00035585"/>
    </source>
</evidence>
<dbReference type="GO" id="GO:0140114">
    <property type="term" value="P:cellular detoxification of fluoride"/>
    <property type="evidence" value="ECO:0007669"/>
    <property type="project" value="UniProtKB-UniRule"/>
</dbReference>
<comment type="catalytic activity">
    <reaction evidence="8">
        <text>fluoride(in) = fluoride(out)</text>
        <dbReference type="Rhea" id="RHEA:76159"/>
        <dbReference type="ChEBI" id="CHEBI:17051"/>
    </reaction>
    <physiologicalReaction direction="left-to-right" evidence="8">
        <dbReference type="Rhea" id="RHEA:76160"/>
    </physiologicalReaction>
</comment>
<dbReference type="HAMAP" id="MF_00454">
    <property type="entry name" value="FluC"/>
    <property type="match status" value="1"/>
</dbReference>
<evidence type="ECO:0000313" key="12">
    <source>
        <dbReference type="Proteomes" id="UP000253891"/>
    </source>
</evidence>
<feature type="transmembrane region" description="Helical" evidence="10">
    <location>
        <begin position="97"/>
        <end position="118"/>
    </location>
</feature>
<evidence type="ECO:0000256" key="4">
    <source>
        <dbReference type="ARBA" id="ARBA00022989"/>
    </source>
</evidence>
<evidence type="ECO:0000256" key="3">
    <source>
        <dbReference type="ARBA" id="ARBA00022692"/>
    </source>
</evidence>
<feature type="binding site" evidence="10">
    <location>
        <position position="78"/>
    </location>
    <ligand>
        <name>Na(+)</name>
        <dbReference type="ChEBI" id="CHEBI:29101"/>
        <note>structural</note>
    </ligand>
</feature>
<protein>
    <recommendedName>
        <fullName evidence="10">Fluoride-specific ion channel FluC</fullName>
    </recommendedName>
</protein>
<feature type="binding site" evidence="10">
    <location>
        <position position="81"/>
    </location>
    <ligand>
        <name>Na(+)</name>
        <dbReference type="ChEBI" id="CHEBI:29101"/>
        <note>structural</note>
    </ligand>
</feature>
<accession>A0A0K8MF12</accession>
<reference evidence="11 12" key="1">
    <citation type="journal article" date="2015" name="BMC Genomics">
        <title>Comparative genomics of Fructobacillus spp. and Leuconostoc spp. reveals niche-specific evolution of Fructobacillus spp.</title>
        <authorList>
            <person name="Endo A."/>
            <person name="Tanizawa Y."/>
            <person name="Tanaka N."/>
            <person name="Maeno S."/>
            <person name="Kumar H."/>
            <person name="Shiwa Y."/>
            <person name="Okada S."/>
            <person name="Yoshikawa H."/>
            <person name="Dicks L."/>
            <person name="Nakagawa J."/>
            <person name="Arita M."/>
        </authorList>
    </citation>
    <scope>NUCLEOTIDE SEQUENCE [LARGE SCALE GENOMIC DNA]</scope>
    <source>
        <strain evidence="11 12">JCM 12225</strain>
    </source>
</reference>
<evidence type="ECO:0000256" key="1">
    <source>
        <dbReference type="ARBA" id="ARBA00004651"/>
    </source>
</evidence>
<evidence type="ECO:0000256" key="9">
    <source>
        <dbReference type="ARBA" id="ARBA00049940"/>
    </source>
</evidence>
<keyword evidence="4 10" id="KW-1133">Transmembrane helix</keyword>
<dbReference type="GO" id="GO:0005886">
    <property type="term" value="C:plasma membrane"/>
    <property type="evidence" value="ECO:0007669"/>
    <property type="project" value="UniProtKB-SubCell"/>
</dbReference>
<keyword evidence="3 10" id="KW-0812">Transmembrane</keyword>
<evidence type="ECO:0000256" key="7">
    <source>
        <dbReference type="ARBA" id="ARBA00035120"/>
    </source>
</evidence>
<keyword evidence="5 10" id="KW-0472">Membrane</keyword>
<keyword evidence="10" id="KW-0479">Metal-binding</keyword>
<gene>
    <name evidence="11" type="primary">crcB2</name>
    <name evidence="10" type="synonym">crcB</name>
    <name evidence="10" type="synonym">fluC</name>
    <name evidence="11" type="ORF">FFIC_030060</name>
</gene>
<comment type="activity regulation">
    <text evidence="10">Na(+) is not transported, but it plays an essential structural role and its presence is essential for fluoride channel function.</text>
</comment>
<organism evidence="11 12">
    <name type="scientific">Fructobacillus ficulneus</name>
    <dbReference type="NCBI Taxonomy" id="157463"/>
    <lineage>
        <taxon>Bacteria</taxon>
        <taxon>Bacillati</taxon>
        <taxon>Bacillota</taxon>
        <taxon>Bacilli</taxon>
        <taxon>Lactobacillales</taxon>
        <taxon>Lactobacillaceae</taxon>
        <taxon>Fructobacillus</taxon>
    </lineage>
</organism>
<dbReference type="Proteomes" id="UP000253891">
    <property type="component" value="Unassembled WGS sequence"/>
</dbReference>
<evidence type="ECO:0000313" key="11">
    <source>
        <dbReference type="EMBL" id="GAO99126.1"/>
    </source>
</evidence>
<proteinExistence type="inferred from homology"/>
<dbReference type="RefSeq" id="WP_061992560.1">
    <property type="nucleotide sequence ID" value="NZ_DF967980.1"/>
</dbReference>
<keyword evidence="2 10" id="KW-1003">Cell membrane</keyword>
<comment type="function">
    <text evidence="9 10">Fluoride-specific ion channel. Important for reducing fluoride concentration in the cell, thus reducing its toxicity.</text>
</comment>
<keyword evidence="10" id="KW-0406">Ion transport</keyword>
<dbReference type="GO" id="GO:0062054">
    <property type="term" value="F:fluoride channel activity"/>
    <property type="evidence" value="ECO:0007669"/>
    <property type="project" value="UniProtKB-UniRule"/>
</dbReference>
<name>A0A0K8MF12_9LACO</name>
<feature type="transmembrane region" description="Helical" evidence="10">
    <location>
        <begin position="71"/>
        <end position="91"/>
    </location>
</feature>